<comment type="caution">
    <text evidence="3">The sequence shown here is derived from an EMBL/GenBank/DDBJ whole genome shotgun (WGS) entry which is preliminary data.</text>
</comment>
<evidence type="ECO:0000313" key="3">
    <source>
        <dbReference type="EMBL" id="MBR9649667.1"/>
    </source>
</evidence>
<accession>A0ABS5HL11</accession>
<keyword evidence="2" id="KW-1133">Transmembrane helix</keyword>
<evidence type="ECO:0000256" key="1">
    <source>
        <dbReference type="SAM" id="MobiDB-lite"/>
    </source>
</evidence>
<evidence type="ECO:0000313" key="4">
    <source>
        <dbReference type="Proteomes" id="UP001195941"/>
    </source>
</evidence>
<proteinExistence type="predicted"/>
<protein>
    <submittedName>
        <fullName evidence="3">Uncharacterized protein</fullName>
    </submittedName>
</protein>
<feature type="region of interest" description="Disordered" evidence="1">
    <location>
        <begin position="204"/>
        <end position="256"/>
    </location>
</feature>
<organism evidence="3 4">
    <name type="scientific">Thalassovita aquimarina</name>
    <dbReference type="NCBI Taxonomy" id="2785917"/>
    <lineage>
        <taxon>Bacteria</taxon>
        <taxon>Pseudomonadati</taxon>
        <taxon>Pseudomonadota</taxon>
        <taxon>Alphaproteobacteria</taxon>
        <taxon>Rhodobacterales</taxon>
        <taxon>Roseobacteraceae</taxon>
        <taxon>Thalassovita</taxon>
    </lineage>
</organism>
<sequence>MSTEQPDTSEAIKIALAAADTASDAAVLAEDTSNMLSDKADWVDRKLIPAGIGGMIGIIICAGISAMVYYRTLGDLRTARDTHVEALHLFTQNVNQLKMAVETAHELIDGQSAERRAVMAALDGMNEKIDTLGLQLAETTAVTNAALGEGPEGFAGHLSTMLEPQIGGARDDVMAGISDLQLALSQKLNTLANQIIAAGPVTAPSTTRLSATAKPKPTPRIQQKPRTVIKPRSKPTTRSTTRTTASKSSSNPFSYP</sequence>
<keyword evidence="4" id="KW-1185">Reference proteome</keyword>
<dbReference type="RefSeq" id="WP_212699170.1">
    <property type="nucleotide sequence ID" value="NZ_JADMKU010000001.1"/>
</dbReference>
<dbReference type="EMBL" id="JADMKU010000001">
    <property type="protein sequence ID" value="MBR9649667.1"/>
    <property type="molecule type" value="Genomic_DNA"/>
</dbReference>
<dbReference type="Proteomes" id="UP001195941">
    <property type="component" value="Unassembled WGS sequence"/>
</dbReference>
<gene>
    <name evidence="3" type="ORF">IT775_00830</name>
</gene>
<evidence type="ECO:0000256" key="2">
    <source>
        <dbReference type="SAM" id="Phobius"/>
    </source>
</evidence>
<reference evidence="3 4" key="1">
    <citation type="journal article" date="2021" name="Arch. Microbiol.">
        <title>Thalassobius aquimarinus sp. nov., isolated from the Sea of Japan seashore.</title>
        <authorList>
            <person name="Kurilenko V.V."/>
            <person name="Romanenko L.A."/>
            <person name="Chernysheva N.Y."/>
            <person name="Velansky P.V."/>
            <person name="Tekutyeva L.A."/>
            <person name="Isaeva M.P."/>
            <person name="Mikhailov V.V."/>
        </authorList>
    </citation>
    <scope>NUCLEOTIDE SEQUENCE [LARGE SCALE GENOMIC DNA]</scope>
    <source>
        <strain evidence="3 4">KMM 8518</strain>
    </source>
</reference>
<name>A0ABS5HL11_9RHOB</name>
<keyword evidence="2" id="KW-0472">Membrane</keyword>
<keyword evidence="2" id="KW-0812">Transmembrane</keyword>
<feature type="compositionally biased region" description="Low complexity" evidence="1">
    <location>
        <begin position="236"/>
        <end position="250"/>
    </location>
</feature>
<feature type="transmembrane region" description="Helical" evidence="2">
    <location>
        <begin position="47"/>
        <end position="70"/>
    </location>
</feature>